<feature type="coiled-coil region" evidence="1">
    <location>
        <begin position="96"/>
        <end position="126"/>
    </location>
</feature>
<reference evidence="3" key="1">
    <citation type="journal article" date="2019" name="Sci. Rep.">
        <title>Draft genome of Tanacetum cinerariifolium, the natural source of mosquito coil.</title>
        <authorList>
            <person name="Yamashiro T."/>
            <person name="Shiraishi A."/>
            <person name="Satake H."/>
            <person name="Nakayama K."/>
        </authorList>
    </citation>
    <scope>NUCLEOTIDE SEQUENCE</scope>
</reference>
<keyword evidence="1" id="KW-0175">Coiled coil</keyword>
<name>A0A699HW34_TANCI</name>
<proteinExistence type="predicted"/>
<evidence type="ECO:0000256" key="2">
    <source>
        <dbReference type="SAM" id="MobiDB-lite"/>
    </source>
</evidence>
<dbReference type="EMBL" id="BKCJ010188924">
    <property type="protein sequence ID" value="GEY55970.1"/>
    <property type="molecule type" value="Genomic_DNA"/>
</dbReference>
<organism evidence="3">
    <name type="scientific">Tanacetum cinerariifolium</name>
    <name type="common">Dalmatian daisy</name>
    <name type="synonym">Chrysanthemum cinerariifolium</name>
    <dbReference type="NCBI Taxonomy" id="118510"/>
    <lineage>
        <taxon>Eukaryota</taxon>
        <taxon>Viridiplantae</taxon>
        <taxon>Streptophyta</taxon>
        <taxon>Embryophyta</taxon>
        <taxon>Tracheophyta</taxon>
        <taxon>Spermatophyta</taxon>
        <taxon>Magnoliopsida</taxon>
        <taxon>eudicotyledons</taxon>
        <taxon>Gunneridae</taxon>
        <taxon>Pentapetalae</taxon>
        <taxon>asterids</taxon>
        <taxon>campanulids</taxon>
        <taxon>Asterales</taxon>
        <taxon>Asteraceae</taxon>
        <taxon>Asteroideae</taxon>
        <taxon>Anthemideae</taxon>
        <taxon>Anthemidinae</taxon>
        <taxon>Tanacetum</taxon>
    </lineage>
</organism>
<sequence>YKGSKKSKTSETTSWSAACGFNLNDEVDESEEETQEQRRMGRGRAKKKASASSHEGSSFIDLVVDKFFNIKSATREKMKKQQDSYIWLKNRELDIQEATRREAVELKREKLAIQRQTLELAEKRKRDKDILFYNS</sequence>
<feature type="non-terminal residue" evidence="3">
    <location>
        <position position="1"/>
    </location>
</feature>
<comment type="caution">
    <text evidence="3">The sequence shown here is derived from an EMBL/GenBank/DDBJ whole genome shotgun (WGS) entry which is preliminary data.</text>
</comment>
<feature type="compositionally biased region" description="Acidic residues" evidence="2">
    <location>
        <begin position="25"/>
        <end position="34"/>
    </location>
</feature>
<protein>
    <recommendedName>
        <fullName evidence="4">No apical meristem-associated C-terminal domain-containing protein</fullName>
    </recommendedName>
</protein>
<accession>A0A699HW34</accession>
<dbReference type="AlphaFoldDB" id="A0A699HW34"/>
<evidence type="ECO:0008006" key="4">
    <source>
        <dbReference type="Google" id="ProtNLM"/>
    </source>
</evidence>
<feature type="compositionally biased region" description="Basic residues" evidence="2">
    <location>
        <begin position="40"/>
        <end position="49"/>
    </location>
</feature>
<gene>
    <name evidence="3" type="ORF">Tci_427944</name>
</gene>
<evidence type="ECO:0000256" key="1">
    <source>
        <dbReference type="SAM" id="Coils"/>
    </source>
</evidence>
<feature type="region of interest" description="Disordered" evidence="2">
    <location>
        <begin position="24"/>
        <end position="56"/>
    </location>
</feature>
<evidence type="ECO:0000313" key="3">
    <source>
        <dbReference type="EMBL" id="GEY55970.1"/>
    </source>
</evidence>